<accession>A0ABQ9WAZ3</accession>
<proteinExistence type="predicted"/>
<dbReference type="PANTHER" id="PTHR12604:SF2">
    <property type="entry name" value="X-RAY REPAIR CROSS-COMPLEMENTING PROTEIN 6"/>
    <property type="match status" value="1"/>
</dbReference>
<name>A0ABQ9WAZ3_SAGOE</name>
<keyword evidence="3" id="KW-1185">Reference proteome</keyword>
<dbReference type="PANTHER" id="PTHR12604">
    <property type="entry name" value="KU AUTOANTIGEN DNA HELICASE"/>
    <property type="match status" value="1"/>
</dbReference>
<dbReference type="Gene3D" id="3.40.50.410">
    <property type="entry name" value="von Willebrand factor, type A domain"/>
    <property type="match status" value="1"/>
</dbReference>
<dbReference type="SUPFAM" id="SSF53300">
    <property type="entry name" value="vWA-like"/>
    <property type="match status" value="1"/>
</dbReference>
<gene>
    <name evidence="2" type="primary">XRCC6_1</name>
    <name evidence="2" type="ORF">P7K49_000190</name>
</gene>
<dbReference type="InterPro" id="IPR005161">
    <property type="entry name" value="Ku_N"/>
</dbReference>
<dbReference type="InterPro" id="IPR036465">
    <property type="entry name" value="vWFA_dom_sf"/>
</dbReference>
<organism evidence="2 3">
    <name type="scientific">Saguinus oedipus</name>
    <name type="common">Cotton-top tamarin</name>
    <name type="synonym">Oedipomidas oedipus</name>
    <dbReference type="NCBI Taxonomy" id="9490"/>
    <lineage>
        <taxon>Eukaryota</taxon>
        <taxon>Metazoa</taxon>
        <taxon>Chordata</taxon>
        <taxon>Craniata</taxon>
        <taxon>Vertebrata</taxon>
        <taxon>Euteleostomi</taxon>
        <taxon>Mammalia</taxon>
        <taxon>Eutheria</taxon>
        <taxon>Euarchontoglires</taxon>
        <taxon>Primates</taxon>
        <taxon>Haplorrhini</taxon>
        <taxon>Platyrrhini</taxon>
        <taxon>Cebidae</taxon>
        <taxon>Callitrichinae</taxon>
        <taxon>Saguinus</taxon>
    </lineage>
</organism>
<sequence>FFSDVQFKMSHKRIMLFTNEDNAQGNDSAKASQVRTKASDLRDTGIFLDLMHLKKPGGFDISLFYRDVISITEDEDLRFTLRNPAS</sequence>
<reference evidence="2 3" key="1">
    <citation type="submission" date="2023-05" db="EMBL/GenBank/DDBJ databases">
        <title>B98-5 Cell Line De Novo Hybrid Assembly: An Optical Mapping Approach.</title>
        <authorList>
            <person name="Kananen K."/>
            <person name="Auerbach J.A."/>
            <person name="Kautto E."/>
            <person name="Blachly J.S."/>
        </authorList>
    </citation>
    <scope>NUCLEOTIDE SEQUENCE [LARGE SCALE GENOMIC DNA]</scope>
    <source>
        <strain evidence="2">B95-8</strain>
        <tissue evidence="2">Cell line</tissue>
    </source>
</reference>
<comment type="caution">
    <text evidence="2">The sequence shown here is derived from an EMBL/GenBank/DDBJ whole genome shotgun (WGS) entry which is preliminary data.</text>
</comment>
<evidence type="ECO:0000259" key="1">
    <source>
        <dbReference type="Pfam" id="PF03731"/>
    </source>
</evidence>
<dbReference type="Pfam" id="PF03731">
    <property type="entry name" value="Ku_N"/>
    <property type="match status" value="1"/>
</dbReference>
<dbReference type="Proteomes" id="UP001266305">
    <property type="component" value="Unassembled WGS sequence"/>
</dbReference>
<dbReference type="EMBL" id="JASSZA010000001">
    <property type="protein sequence ID" value="KAK2118804.1"/>
    <property type="molecule type" value="Genomic_DNA"/>
</dbReference>
<feature type="domain" description="Ku70/Ku80 N-terminal alpha/beta" evidence="1">
    <location>
        <begin position="2"/>
        <end position="82"/>
    </location>
</feature>
<feature type="non-terminal residue" evidence="2">
    <location>
        <position position="1"/>
    </location>
</feature>
<protein>
    <submittedName>
        <fullName evidence="2">X-ray repair cross-complementing protein 6</fullName>
    </submittedName>
</protein>
<evidence type="ECO:0000313" key="2">
    <source>
        <dbReference type="EMBL" id="KAK2118804.1"/>
    </source>
</evidence>
<evidence type="ECO:0000313" key="3">
    <source>
        <dbReference type="Proteomes" id="UP001266305"/>
    </source>
</evidence>